<dbReference type="PRINTS" id="PR01270">
    <property type="entry name" value="HDASUPER"/>
</dbReference>
<evidence type="ECO:0000313" key="3">
    <source>
        <dbReference type="EMBL" id="MEX4007332.1"/>
    </source>
</evidence>
<dbReference type="PANTHER" id="PTHR10625">
    <property type="entry name" value="HISTONE DEACETYLASE HDAC1-RELATED"/>
    <property type="match status" value="1"/>
</dbReference>
<proteinExistence type="inferred from homology"/>
<accession>A0ABV3WRR8</accession>
<gene>
    <name evidence="3" type="ORF">V1479_08445</name>
</gene>
<organism evidence="3 4">
    <name type="scientific">Neoaquamicrobium sediminum</name>
    <dbReference type="NCBI Taxonomy" id="1849104"/>
    <lineage>
        <taxon>Bacteria</taxon>
        <taxon>Pseudomonadati</taxon>
        <taxon>Pseudomonadota</taxon>
        <taxon>Alphaproteobacteria</taxon>
        <taxon>Hyphomicrobiales</taxon>
        <taxon>Phyllobacteriaceae</taxon>
        <taxon>Neoaquamicrobium</taxon>
    </lineage>
</organism>
<dbReference type="InterPro" id="IPR023801">
    <property type="entry name" value="His_deacetylse_dom"/>
</dbReference>
<name>A0ABV3WRR8_9HYPH</name>
<dbReference type="InterPro" id="IPR023696">
    <property type="entry name" value="Ureohydrolase_dom_sf"/>
</dbReference>
<dbReference type="InterPro" id="IPR037138">
    <property type="entry name" value="His_deacetylse_dom_sf"/>
</dbReference>
<dbReference type="CDD" id="cd11599">
    <property type="entry name" value="HDAC_classII_2"/>
    <property type="match status" value="1"/>
</dbReference>
<comment type="caution">
    <text evidence="3">The sequence shown here is derived from an EMBL/GenBank/DDBJ whole genome shotgun (WGS) entry which is preliminary data.</text>
</comment>
<keyword evidence="4" id="KW-1185">Reference proteome</keyword>
<protein>
    <submittedName>
        <fullName evidence="3">Histone deacetylase family protein</fullName>
    </submittedName>
</protein>
<dbReference type="RefSeq" id="WP_368802519.1">
    <property type="nucleotide sequence ID" value="NZ_JAZHFV010000002.1"/>
</dbReference>
<dbReference type="Pfam" id="PF00850">
    <property type="entry name" value="Hist_deacetyl"/>
    <property type="match status" value="1"/>
</dbReference>
<evidence type="ECO:0000259" key="2">
    <source>
        <dbReference type="Pfam" id="PF00850"/>
    </source>
</evidence>
<dbReference type="Proteomes" id="UP001559025">
    <property type="component" value="Unassembled WGS sequence"/>
</dbReference>
<feature type="domain" description="Histone deacetylase" evidence="2">
    <location>
        <begin position="20"/>
        <end position="304"/>
    </location>
</feature>
<dbReference type="PANTHER" id="PTHR10625:SF10">
    <property type="entry name" value="HISTONE DEACETYLASE HDAC1"/>
    <property type="match status" value="1"/>
</dbReference>
<dbReference type="Gene3D" id="3.40.800.20">
    <property type="entry name" value="Histone deacetylase domain"/>
    <property type="match status" value="1"/>
</dbReference>
<dbReference type="InterPro" id="IPR000286">
    <property type="entry name" value="HDACs"/>
</dbReference>
<reference evidence="3 4" key="1">
    <citation type="submission" date="2024-01" db="EMBL/GenBank/DDBJ databases">
        <title>New evidence supports the origin of RcGTA from prophage.</title>
        <authorList>
            <person name="Xu Y."/>
            <person name="Liu B."/>
            <person name="Chen F."/>
        </authorList>
    </citation>
    <scope>NUCLEOTIDE SEQUENCE [LARGE SCALE GENOMIC DNA]</scope>
    <source>
        <strain evidence="3 4">CBW1107-2</strain>
    </source>
</reference>
<evidence type="ECO:0000313" key="4">
    <source>
        <dbReference type="Proteomes" id="UP001559025"/>
    </source>
</evidence>
<evidence type="ECO:0000256" key="1">
    <source>
        <dbReference type="ARBA" id="ARBA00005947"/>
    </source>
</evidence>
<dbReference type="EMBL" id="JAZHFV010000002">
    <property type="protein sequence ID" value="MEX4007332.1"/>
    <property type="molecule type" value="Genomic_DNA"/>
</dbReference>
<dbReference type="SUPFAM" id="SSF52768">
    <property type="entry name" value="Arginase/deacetylase"/>
    <property type="match status" value="1"/>
</dbReference>
<comment type="similarity">
    <text evidence="1">Belongs to the histone deacetylase family.</text>
</comment>
<sequence>MTTRLYTHPIYLEHLTPAGHPERPDRLRAIERVLADEAFADLDRQQSPEGDPATILYAHPEEFVEKVRSRIPEEGIARIDTDTSASPKSWQAALTAIGAANAAVDDVFSGTADNVFVAARPPGHHAEKVTAMGFCLFNNAAIAARHAQRVHGAERVAIVDWDVHHGNGTQDIFWDDPSVLYCSTHQMPLYPGTGAKDETGAGNIVNAPLTAGTGSDTFRDAFLSRVLPEIDRFRPDLIIISAGFDAHHRDPLAEINLDEDDFDWATGELMDKAGRWSDNRLVSLLEGGYDLHGLAFSVAAHVRRLMKG</sequence>